<reference evidence="4" key="2">
    <citation type="submission" date="2021-09" db="EMBL/GenBank/DDBJ databases">
        <authorList>
            <person name="Gilroy R."/>
        </authorList>
    </citation>
    <scope>NUCLEOTIDE SEQUENCE</scope>
    <source>
        <strain evidence="4">ChiGjej2B2-19336</strain>
    </source>
</reference>
<evidence type="ECO:0000256" key="1">
    <source>
        <dbReference type="ARBA" id="ARBA00007118"/>
    </source>
</evidence>
<proteinExistence type="inferred from homology"/>
<accession>A0A921AXW1</accession>
<evidence type="ECO:0000259" key="3">
    <source>
        <dbReference type="Pfam" id="PF00881"/>
    </source>
</evidence>
<dbReference type="AlphaFoldDB" id="A0A921AXW1"/>
<organism evidence="4 5">
    <name type="scientific">Mailhella massiliensis</name>
    <dbReference type="NCBI Taxonomy" id="1903261"/>
    <lineage>
        <taxon>Bacteria</taxon>
        <taxon>Pseudomonadati</taxon>
        <taxon>Thermodesulfobacteriota</taxon>
        <taxon>Desulfovibrionia</taxon>
        <taxon>Desulfovibrionales</taxon>
        <taxon>Desulfovibrionaceae</taxon>
        <taxon>Mailhella</taxon>
    </lineage>
</organism>
<evidence type="ECO:0000256" key="2">
    <source>
        <dbReference type="ARBA" id="ARBA00023002"/>
    </source>
</evidence>
<reference evidence="4" key="1">
    <citation type="journal article" date="2021" name="PeerJ">
        <title>Extensive microbial diversity within the chicken gut microbiome revealed by metagenomics and culture.</title>
        <authorList>
            <person name="Gilroy R."/>
            <person name="Ravi A."/>
            <person name="Getino M."/>
            <person name="Pursley I."/>
            <person name="Horton D.L."/>
            <person name="Alikhan N.F."/>
            <person name="Baker D."/>
            <person name="Gharbi K."/>
            <person name="Hall N."/>
            <person name="Watson M."/>
            <person name="Adriaenssens E.M."/>
            <person name="Foster-Nyarko E."/>
            <person name="Jarju S."/>
            <person name="Secka A."/>
            <person name="Antonio M."/>
            <person name="Oren A."/>
            <person name="Chaudhuri R.R."/>
            <person name="La Ragione R."/>
            <person name="Hildebrand F."/>
            <person name="Pallen M.J."/>
        </authorList>
    </citation>
    <scope>NUCLEOTIDE SEQUENCE</scope>
    <source>
        <strain evidence="4">ChiGjej2B2-19336</strain>
    </source>
</reference>
<comment type="similarity">
    <text evidence="1">Belongs to the nitroreductase family.</text>
</comment>
<dbReference type="InterPro" id="IPR029479">
    <property type="entry name" value="Nitroreductase"/>
</dbReference>
<keyword evidence="2" id="KW-0560">Oxidoreductase</keyword>
<protein>
    <submittedName>
        <fullName evidence="4">Nitroreductase family protein</fullName>
    </submittedName>
</protein>
<dbReference type="SUPFAM" id="SSF55469">
    <property type="entry name" value="FMN-dependent nitroreductase-like"/>
    <property type="match status" value="1"/>
</dbReference>
<sequence length="184" mass="20379">MESTDAFTAIFTRRSIRRFASKPIGSAAQHLLLRAAFAAPSSENALTKRFIVINDREMLDHLPSLHPSAEPAREAPLALLICCDTSAAPQTVFWPQDCAAATENVMLAARAMGIGSLWCGIHPVEAREEAFMKAFGLPGMVRPASLIILGYPLQDFLVEDRYDARLVRSDHWSHPYTPEETPQF</sequence>
<name>A0A921AXW1_9BACT</name>
<dbReference type="GO" id="GO:0016491">
    <property type="term" value="F:oxidoreductase activity"/>
    <property type="evidence" value="ECO:0007669"/>
    <property type="project" value="UniProtKB-KW"/>
</dbReference>
<dbReference type="Pfam" id="PF00881">
    <property type="entry name" value="Nitroreductase"/>
    <property type="match status" value="1"/>
</dbReference>
<dbReference type="RefSeq" id="WP_304123449.1">
    <property type="nucleotide sequence ID" value="NZ_DYZA01000215.1"/>
</dbReference>
<dbReference type="PANTHER" id="PTHR43673:SF10">
    <property type="entry name" value="NADH DEHYDROGENASE_NAD(P)H NITROREDUCTASE XCC3605-RELATED"/>
    <property type="match status" value="1"/>
</dbReference>
<dbReference type="Proteomes" id="UP000698963">
    <property type="component" value="Unassembled WGS sequence"/>
</dbReference>
<gene>
    <name evidence="4" type="ORF">K8W16_10530</name>
</gene>
<dbReference type="InterPro" id="IPR000415">
    <property type="entry name" value="Nitroreductase-like"/>
</dbReference>
<feature type="domain" description="Nitroreductase" evidence="3">
    <location>
        <begin position="11"/>
        <end position="151"/>
    </location>
</feature>
<dbReference type="Gene3D" id="3.40.109.10">
    <property type="entry name" value="NADH Oxidase"/>
    <property type="match status" value="1"/>
</dbReference>
<comment type="caution">
    <text evidence="4">The sequence shown here is derived from an EMBL/GenBank/DDBJ whole genome shotgun (WGS) entry which is preliminary data.</text>
</comment>
<evidence type="ECO:0000313" key="5">
    <source>
        <dbReference type="Proteomes" id="UP000698963"/>
    </source>
</evidence>
<dbReference type="PANTHER" id="PTHR43673">
    <property type="entry name" value="NAD(P)H NITROREDUCTASE YDGI-RELATED"/>
    <property type="match status" value="1"/>
</dbReference>
<dbReference type="EMBL" id="DYZA01000215">
    <property type="protein sequence ID" value="HJD98066.1"/>
    <property type="molecule type" value="Genomic_DNA"/>
</dbReference>
<evidence type="ECO:0000313" key="4">
    <source>
        <dbReference type="EMBL" id="HJD98066.1"/>
    </source>
</evidence>